<feature type="domain" description="Type II/III secretion system secretin-like" evidence="4">
    <location>
        <begin position="331"/>
        <end position="441"/>
    </location>
</feature>
<feature type="chain" id="PRO_5045502801" description="Type II/III secretion system secretin-like domain-containing protein" evidence="3">
    <location>
        <begin position="21"/>
        <end position="508"/>
    </location>
</feature>
<comment type="caution">
    <text evidence="5">The sequence shown here is derived from an EMBL/GenBank/DDBJ whole genome shotgun (WGS) entry which is preliminary data.</text>
</comment>
<accession>A0ABY0IKR6</accession>
<protein>
    <recommendedName>
        <fullName evidence="4">Type II/III secretion system secretin-like domain-containing protein</fullName>
    </recommendedName>
</protein>
<keyword evidence="6" id="KW-1185">Reference proteome</keyword>
<dbReference type="PANTHER" id="PTHR30332">
    <property type="entry name" value="PROBABLE GENERAL SECRETION PATHWAY PROTEIN D"/>
    <property type="match status" value="1"/>
</dbReference>
<evidence type="ECO:0000259" key="4">
    <source>
        <dbReference type="Pfam" id="PF00263"/>
    </source>
</evidence>
<evidence type="ECO:0000313" key="6">
    <source>
        <dbReference type="Proteomes" id="UP000443582"/>
    </source>
</evidence>
<dbReference type="InterPro" id="IPR050810">
    <property type="entry name" value="Bact_Secretion_Sys_Channel"/>
</dbReference>
<feature type="compositionally biased region" description="Low complexity" evidence="2">
    <location>
        <begin position="447"/>
        <end position="457"/>
    </location>
</feature>
<dbReference type="PANTHER" id="PTHR30332:SF17">
    <property type="entry name" value="TYPE IV PILIATION SYSTEM PROTEIN DR_0774-RELATED"/>
    <property type="match status" value="1"/>
</dbReference>
<reference evidence="6" key="1">
    <citation type="journal article" date="2019" name="Int. J. Syst. Evol. Microbiol.">
        <title>Halobacteriovorax valvorus sp. nov., a novel prokaryotic predator isolated from coastal seawater of China.</title>
        <authorList>
            <person name="Chen M.-X."/>
        </authorList>
    </citation>
    <scope>NUCLEOTIDE SEQUENCE [LARGE SCALE GENOMIC DNA]</scope>
    <source>
        <strain evidence="6">BL9</strain>
    </source>
</reference>
<evidence type="ECO:0000256" key="2">
    <source>
        <dbReference type="SAM" id="MobiDB-lite"/>
    </source>
</evidence>
<dbReference type="Proteomes" id="UP000443582">
    <property type="component" value="Unassembled WGS sequence"/>
</dbReference>
<gene>
    <name evidence="5" type="ORF">DAY19_05540</name>
</gene>
<dbReference type="EMBL" id="QDKL01000001">
    <property type="protein sequence ID" value="RZF23232.1"/>
    <property type="molecule type" value="Genomic_DNA"/>
</dbReference>
<keyword evidence="3" id="KW-0732">Signal</keyword>
<comment type="similarity">
    <text evidence="1">Belongs to the bacterial secretin family.</text>
</comment>
<evidence type="ECO:0000256" key="3">
    <source>
        <dbReference type="SAM" id="SignalP"/>
    </source>
</evidence>
<proteinExistence type="inferred from homology"/>
<evidence type="ECO:0000256" key="1">
    <source>
        <dbReference type="RuleBase" id="RU004003"/>
    </source>
</evidence>
<dbReference type="Pfam" id="PF00263">
    <property type="entry name" value="Secretin"/>
    <property type="match status" value="1"/>
</dbReference>
<evidence type="ECO:0000313" key="5">
    <source>
        <dbReference type="EMBL" id="RZF23232.1"/>
    </source>
</evidence>
<organism evidence="5 6">
    <name type="scientific">Halobacteriovorax vibrionivorans</name>
    <dbReference type="NCBI Taxonomy" id="2152716"/>
    <lineage>
        <taxon>Bacteria</taxon>
        <taxon>Pseudomonadati</taxon>
        <taxon>Bdellovibrionota</taxon>
        <taxon>Bacteriovoracia</taxon>
        <taxon>Bacteriovoracales</taxon>
        <taxon>Halobacteriovoraceae</taxon>
        <taxon>Halobacteriovorax</taxon>
    </lineage>
</organism>
<sequence length="508" mass="55569">MYIFKILIIFSMTFMSFAQQSSSGIGVQEEKVEVVLGIDKVLPIDFRITSRSVQVANQRILKVQPVNTAAGTSELVLKGEAPGITSVTVRDRLGAIKKRYLVTVTATEKSKLISEIKEQLGPIEGLEINLRGGKVFVEGKIIVPGDIGRIVKVLEDYPDVKNLVEVSPQTYLIISREMQEGLRRNNLKDVTVRFFNNSYLLEGIVNSEEESALAVKIAATYLPDRIESLARRTDSVQQLGRDEIIKNFLAINRKPQPPQPSKLIKITAQFVELSKDYNRVFGFKWNPSVGTTGGQIIFGRGENGGTITTSSSGNFGGTINQLFPKLSSAKAAGYARIVQSGMVITKDGEKAKLSKGSERNVAVGTGEFQQAKVIEAGFNLDVTPKILQEEKINLDIVLGVSSSQGADKQTNSLDTKLIVKSRESAVVGGISINKTATEYDKDPPDGVSSTQSDDSDSSVQTFSLFSFVRSKDVSKSKEQFVVFITPEIIESASTGTEDIKRKFRKRGP</sequence>
<dbReference type="RefSeq" id="WP_114706179.1">
    <property type="nucleotide sequence ID" value="NZ_QDKL01000001.1"/>
</dbReference>
<feature type="signal peptide" evidence="3">
    <location>
        <begin position="1"/>
        <end position="20"/>
    </location>
</feature>
<dbReference type="InterPro" id="IPR004846">
    <property type="entry name" value="T2SS/T3SS_dom"/>
</dbReference>
<feature type="region of interest" description="Disordered" evidence="2">
    <location>
        <begin position="436"/>
        <end position="457"/>
    </location>
</feature>
<name>A0ABY0IKR6_9BACT</name>